<protein>
    <recommendedName>
        <fullName evidence="6">Immunoglobulin C1-set domain-containing protein</fullName>
    </recommendedName>
</protein>
<dbReference type="EMBL" id="JBCEZU010000597">
    <property type="protein sequence ID" value="KAK9514281.1"/>
    <property type="molecule type" value="Genomic_DNA"/>
</dbReference>
<dbReference type="InterPro" id="IPR011162">
    <property type="entry name" value="MHC_I/II-like_Ag-recog"/>
</dbReference>
<organism evidence="7 8">
    <name type="scientific">Zoarces viviparus</name>
    <name type="common">Viviparous eelpout</name>
    <name type="synonym">Blennius viviparus</name>
    <dbReference type="NCBI Taxonomy" id="48416"/>
    <lineage>
        <taxon>Eukaryota</taxon>
        <taxon>Metazoa</taxon>
        <taxon>Chordata</taxon>
        <taxon>Craniata</taxon>
        <taxon>Vertebrata</taxon>
        <taxon>Euteleostomi</taxon>
        <taxon>Actinopterygii</taxon>
        <taxon>Neopterygii</taxon>
        <taxon>Teleostei</taxon>
        <taxon>Neoteleostei</taxon>
        <taxon>Acanthomorphata</taxon>
        <taxon>Eupercaria</taxon>
        <taxon>Perciformes</taxon>
        <taxon>Cottioidei</taxon>
        <taxon>Zoarcales</taxon>
        <taxon>Zoarcidae</taxon>
        <taxon>Zoarcinae</taxon>
        <taxon>Zoarces</taxon>
    </lineage>
</organism>
<gene>
    <name evidence="7" type="ORF">VZT92_027758</name>
</gene>
<dbReference type="GO" id="GO:0042613">
    <property type="term" value="C:MHC class II protein complex"/>
    <property type="evidence" value="ECO:0007669"/>
    <property type="project" value="InterPro"/>
</dbReference>
<keyword evidence="8" id="KW-1185">Reference proteome</keyword>
<evidence type="ECO:0000256" key="1">
    <source>
        <dbReference type="ARBA" id="ARBA00004479"/>
    </source>
</evidence>
<comment type="subcellular location">
    <subcellularLocation>
        <location evidence="1">Membrane</location>
        <topology evidence="1">Single-pass type I membrane protein</topology>
    </subcellularLocation>
</comment>
<accession>A0AAW1DV68</accession>
<dbReference type="InterPro" id="IPR003597">
    <property type="entry name" value="Ig_C1-set"/>
</dbReference>
<dbReference type="SUPFAM" id="SSF54452">
    <property type="entry name" value="MHC antigen-recognition domain"/>
    <property type="match status" value="1"/>
</dbReference>
<evidence type="ECO:0000256" key="5">
    <source>
        <dbReference type="SAM" id="Phobius"/>
    </source>
</evidence>
<evidence type="ECO:0000313" key="8">
    <source>
        <dbReference type="Proteomes" id="UP001488805"/>
    </source>
</evidence>
<dbReference type="InterPro" id="IPR050160">
    <property type="entry name" value="MHC/Immunoglobulin"/>
</dbReference>
<sequence length="186" mass="21300">MTDSRVGKYVGFGEYDMRNAAHYNSQAWKMAESKRQVETLCRYDARLFRRSTLDRLVPPVVKEVRVSWLRDGAEVDADVSSTDTLADGDWSFQLHSYLELTPRRGERVSCRVDHSSLRTSLEVDWDTSSLDAKYLKMTVGIICFFLGFTAAAGGAAYYWWKQRFAFRPLGSQGHTSPRHPSELLIF</sequence>
<keyword evidence="5" id="KW-0472">Membrane</keyword>
<dbReference type="SUPFAM" id="SSF48726">
    <property type="entry name" value="Immunoglobulin"/>
    <property type="match status" value="1"/>
</dbReference>
<dbReference type="Gene3D" id="2.60.40.10">
    <property type="entry name" value="Immunoglobulins"/>
    <property type="match status" value="1"/>
</dbReference>
<dbReference type="SMART" id="SM00407">
    <property type="entry name" value="IGc1"/>
    <property type="match status" value="1"/>
</dbReference>
<dbReference type="Gene3D" id="3.10.320.10">
    <property type="entry name" value="Class II Histocompatibility Antigen, M Beta Chain, Chain B, domain 1"/>
    <property type="match status" value="1"/>
</dbReference>
<evidence type="ECO:0000256" key="4">
    <source>
        <dbReference type="ARBA" id="ARBA00023180"/>
    </source>
</evidence>
<dbReference type="PANTHER" id="PTHR19944:SF99">
    <property type="entry name" value="HLA CLASS II HISTOCOMPATIBILITY ANTIGEN, DRB1 BETA CHAIN"/>
    <property type="match status" value="1"/>
</dbReference>
<evidence type="ECO:0000313" key="7">
    <source>
        <dbReference type="EMBL" id="KAK9514281.1"/>
    </source>
</evidence>
<keyword evidence="2 5" id="KW-0812">Transmembrane</keyword>
<dbReference type="AlphaFoldDB" id="A0AAW1DV68"/>
<feature type="domain" description="Immunoglobulin C1-set" evidence="6">
    <location>
        <begin position="59"/>
        <end position="120"/>
    </location>
</feature>
<comment type="caution">
    <text evidence="7">The sequence shown here is derived from an EMBL/GenBank/DDBJ whole genome shotgun (WGS) entry which is preliminary data.</text>
</comment>
<name>A0AAW1DV68_ZOAVI</name>
<dbReference type="Proteomes" id="UP001488805">
    <property type="component" value="Unassembled WGS sequence"/>
</dbReference>
<dbReference type="GO" id="GO:0006955">
    <property type="term" value="P:immune response"/>
    <property type="evidence" value="ECO:0007669"/>
    <property type="project" value="InterPro"/>
</dbReference>
<evidence type="ECO:0000256" key="2">
    <source>
        <dbReference type="ARBA" id="ARBA00022692"/>
    </source>
</evidence>
<dbReference type="InterPro" id="IPR014745">
    <property type="entry name" value="MHC_II_a/b_N"/>
</dbReference>
<proteinExistence type="predicted"/>
<reference evidence="7 8" key="1">
    <citation type="journal article" date="2024" name="Genome Biol. Evol.">
        <title>Chromosome-level genome assembly of the viviparous eelpout Zoarces viviparus.</title>
        <authorList>
            <person name="Fuhrmann N."/>
            <person name="Brasseur M.V."/>
            <person name="Bakowski C.E."/>
            <person name="Podsiadlowski L."/>
            <person name="Prost S."/>
            <person name="Krehenwinkel H."/>
            <person name="Mayer C."/>
        </authorList>
    </citation>
    <scope>NUCLEOTIDE SEQUENCE [LARGE SCALE GENOMIC DNA]</scope>
    <source>
        <strain evidence="7">NO-MEL_2022_Ind0_liver</strain>
    </source>
</reference>
<keyword evidence="3 5" id="KW-1133">Transmembrane helix</keyword>
<dbReference type="GO" id="GO:0019882">
    <property type="term" value="P:antigen processing and presentation"/>
    <property type="evidence" value="ECO:0007669"/>
    <property type="project" value="InterPro"/>
</dbReference>
<evidence type="ECO:0000259" key="6">
    <source>
        <dbReference type="SMART" id="SM00407"/>
    </source>
</evidence>
<evidence type="ECO:0000256" key="3">
    <source>
        <dbReference type="ARBA" id="ARBA00022989"/>
    </source>
</evidence>
<dbReference type="PANTHER" id="PTHR19944">
    <property type="entry name" value="MHC CLASS II-RELATED"/>
    <property type="match status" value="1"/>
</dbReference>
<feature type="transmembrane region" description="Helical" evidence="5">
    <location>
        <begin position="139"/>
        <end position="160"/>
    </location>
</feature>
<dbReference type="InterPro" id="IPR013783">
    <property type="entry name" value="Ig-like_fold"/>
</dbReference>
<dbReference type="Pfam" id="PF07654">
    <property type="entry name" value="C1-set"/>
    <property type="match status" value="1"/>
</dbReference>
<dbReference type="InterPro" id="IPR036179">
    <property type="entry name" value="Ig-like_dom_sf"/>
</dbReference>
<keyword evidence="4" id="KW-0325">Glycoprotein</keyword>